<dbReference type="EMBL" id="CABHNA010000071">
    <property type="protein sequence ID" value="VUX16234.1"/>
    <property type="molecule type" value="Genomic_DNA"/>
</dbReference>
<dbReference type="SUPFAM" id="SSF47413">
    <property type="entry name" value="lambda repressor-like DNA-binding domains"/>
    <property type="match status" value="1"/>
</dbReference>
<evidence type="ECO:0000256" key="1">
    <source>
        <dbReference type="ARBA" id="ARBA00023015"/>
    </source>
</evidence>
<dbReference type="Gene3D" id="1.10.260.40">
    <property type="entry name" value="lambda repressor-like DNA-binding domains"/>
    <property type="match status" value="1"/>
</dbReference>
<dbReference type="Pfam" id="PF13377">
    <property type="entry name" value="Peripla_BP_3"/>
    <property type="match status" value="1"/>
</dbReference>
<dbReference type="Proteomes" id="UP000363661">
    <property type="component" value="Unassembled WGS sequence"/>
</dbReference>
<name>A0A564U9I5_9FIRM</name>
<dbReference type="SMART" id="SM00354">
    <property type="entry name" value="HTH_LACI"/>
    <property type="match status" value="1"/>
</dbReference>
<evidence type="ECO:0000313" key="6">
    <source>
        <dbReference type="Proteomes" id="UP000363661"/>
    </source>
</evidence>
<evidence type="ECO:0000256" key="2">
    <source>
        <dbReference type="ARBA" id="ARBA00023125"/>
    </source>
</evidence>
<protein>
    <submittedName>
        <fullName evidence="5">HTH-type transcriptional regulator MalR</fullName>
    </submittedName>
</protein>
<dbReference type="GO" id="GO:0000976">
    <property type="term" value="F:transcription cis-regulatory region binding"/>
    <property type="evidence" value="ECO:0007669"/>
    <property type="project" value="TreeGrafter"/>
</dbReference>
<dbReference type="PANTHER" id="PTHR30146:SF109">
    <property type="entry name" value="HTH-TYPE TRANSCRIPTIONAL REGULATOR GALS"/>
    <property type="match status" value="1"/>
</dbReference>
<gene>
    <name evidence="5" type="primary">malR_1</name>
    <name evidence="5" type="ORF">RTSSTS7063_02186</name>
</gene>
<keyword evidence="3" id="KW-0804">Transcription</keyword>
<dbReference type="AlphaFoldDB" id="A0A564U9I5"/>
<dbReference type="InterPro" id="IPR028082">
    <property type="entry name" value="Peripla_BP_I"/>
</dbReference>
<keyword evidence="2" id="KW-0238">DNA-binding</keyword>
<dbReference type="CDD" id="cd01392">
    <property type="entry name" value="HTH_LacI"/>
    <property type="match status" value="1"/>
</dbReference>
<dbReference type="InterPro" id="IPR000843">
    <property type="entry name" value="HTH_LacI"/>
</dbReference>
<organism evidence="5 6">
    <name type="scientific">[Ruminococcus] torques</name>
    <dbReference type="NCBI Taxonomy" id="33039"/>
    <lineage>
        <taxon>Bacteria</taxon>
        <taxon>Bacillati</taxon>
        <taxon>Bacillota</taxon>
        <taxon>Clostridia</taxon>
        <taxon>Lachnospirales</taxon>
        <taxon>Lachnospiraceae</taxon>
        <taxon>Mediterraneibacter</taxon>
    </lineage>
</organism>
<proteinExistence type="predicted"/>
<evidence type="ECO:0000259" key="4">
    <source>
        <dbReference type="PROSITE" id="PS50932"/>
    </source>
</evidence>
<keyword evidence="1" id="KW-0805">Transcription regulation</keyword>
<dbReference type="GO" id="GO:0003700">
    <property type="term" value="F:DNA-binding transcription factor activity"/>
    <property type="evidence" value="ECO:0007669"/>
    <property type="project" value="TreeGrafter"/>
</dbReference>
<reference evidence="5 6" key="1">
    <citation type="submission" date="2019-07" db="EMBL/GenBank/DDBJ databases">
        <authorList>
            <person name="Hibberd C M."/>
            <person name="Gehrig L. J."/>
            <person name="Chang H.-W."/>
            <person name="Venkatesh S."/>
        </authorList>
    </citation>
    <scope>NUCLEOTIDE SEQUENCE [LARGE SCALE GENOMIC DNA]</scope>
    <source>
        <strain evidence="5">Ruminococcus_torques_SSTS_Bg7063</strain>
    </source>
</reference>
<keyword evidence="6" id="KW-1185">Reference proteome</keyword>
<accession>A0A564U9I5</accession>
<feature type="domain" description="HTH lacI-type" evidence="4">
    <location>
        <begin position="33"/>
        <end position="88"/>
    </location>
</feature>
<dbReference type="PANTHER" id="PTHR30146">
    <property type="entry name" value="LACI-RELATED TRANSCRIPTIONAL REPRESSOR"/>
    <property type="match status" value="1"/>
</dbReference>
<evidence type="ECO:0000313" key="5">
    <source>
        <dbReference type="EMBL" id="VUX16234.1"/>
    </source>
</evidence>
<dbReference type="InterPro" id="IPR046335">
    <property type="entry name" value="LacI/GalR-like_sensor"/>
</dbReference>
<evidence type="ECO:0000256" key="3">
    <source>
        <dbReference type="ARBA" id="ARBA00023163"/>
    </source>
</evidence>
<dbReference type="Pfam" id="PF00356">
    <property type="entry name" value="LacI"/>
    <property type="match status" value="1"/>
</dbReference>
<dbReference type="PROSITE" id="PS50932">
    <property type="entry name" value="HTH_LACI_2"/>
    <property type="match status" value="1"/>
</dbReference>
<sequence length="168" mass="18616">MGYALNLCKSYIYNVPYNHNIAEEGMEMTQNRVRIVDVADTLGLSTTTVSKVIHGKTEKISDKTVKRVQQELERSGYIPNMAGILLAGNNSRIIGVVVKTTSDIQIIGFDDNMASMESNPSLTTIHQEASLRAKAAIECLEAMHDGAKYKTEIVLPVDLMKRESTRKL</sequence>
<dbReference type="InterPro" id="IPR010982">
    <property type="entry name" value="Lambda_DNA-bd_dom_sf"/>
</dbReference>
<dbReference type="SUPFAM" id="SSF53822">
    <property type="entry name" value="Periplasmic binding protein-like I"/>
    <property type="match status" value="1"/>
</dbReference>
<dbReference type="Gene3D" id="3.40.50.2300">
    <property type="match status" value="1"/>
</dbReference>